<dbReference type="GO" id="GO:0003676">
    <property type="term" value="F:nucleic acid binding"/>
    <property type="evidence" value="ECO:0007669"/>
    <property type="project" value="InterPro"/>
</dbReference>
<sequence>MDNAGCHQPELKGKFSNINIVFLPPNTTSKLQPLDLGLIKNFKAAKINEHTLPSDVTKNISILQAIRWIAEAWKLVSSDTVRKCFKSAGILNHNMDIITPIISPSDKDPFVDCDDDIAELRGLVSQVEQTNFCSVEELIKGEENIPVCADIASENWVENFFWRIRPC</sequence>
<dbReference type="InParanoid" id="A0A1X7UQ35"/>
<dbReference type="OrthoDB" id="10056141at2759"/>
<dbReference type="AlphaFoldDB" id="A0A1X7UQ35"/>
<dbReference type="EnsemblMetazoa" id="Aqu2.1.29624_001">
    <property type="protein sequence ID" value="Aqu2.1.29624_001"/>
    <property type="gene ID" value="Aqu2.1.29624"/>
</dbReference>
<dbReference type="Pfam" id="PF03184">
    <property type="entry name" value="DDE_1"/>
    <property type="match status" value="1"/>
</dbReference>
<evidence type="ECO:0000259" key="1">
    <source>
        <dbReference type="Pfam" id="PF03184"/>
    </source>
</evidence>
<feature type="domain" description="DDE-1" evidence="1">
    <location>
        <begin position="2"/>
        <end position="85"/>
    </location>
</feature>
<protein>
    <recommendedName>
        <fullName evidence="1">DDE-1 domain-containing protein</fullName>
    </recommendedName>
</protein>
<dbReference type="InterPro" id="IPR004875">
    <property type="entry name" value="DDE_SF_endonuclease_dom"/>
</dbReference>
<evidence type="ECO:0000313" key="2">
    <source>
        <dbReference type="EnsemblMetazoa" id="Aqu2.1.29624_001"/>
    </source>
</evidence>
<reference evidence="2" key="1">
    <citation type="submission" date="2017-05" db="UniProtKB">
        <authorList>
            <consortium name="EnsemblMetazoa"/>
        </authorList>
    </citation>
    <scope>IDENTIFICATION</scope>
</reference>
<organism evidence="2">
    <name type="scientific">Amphimedon queenslandica</name>
    <name type="common">Sponge</name>
    <dbReference type="NCBI Taxonomy" id="400682"/>
    <lineage>
        <taxon>Eukaryota</taxon>
        <taxon>Metazoa</taxon>
        <taxon>Porifera</taxon>
        <taxon>Demospongiae</taxon>
        <taxon>Heteroscleromorpha</taxon>
        <taxon>Haplosclerida</taxon>
        <taxon>Niphatidae</taxon>
        <taxon>Amphimedon</taxon>
    </lineage>
</organism>
<name>A0A1X7UQ35_AMPQE</name>
<proteinExistence type="predicted"/>
<accession>A0A1X7UQ35</accession>
<dbReference type="STRING" id="400682.A0A1X7UQ35"/>